<keyword evidence="1" id="KW-1133">Transmembrane helix</keyword>
<dbReference type="RefSeq" id="WP_170192784.1">
    <property type="nucleotide sequence ID" value="NZ_JABBNB010000003.1"/>
</dbReference>
<comment type="caution">
    <text evidence="2">The sequence shown here is derived from an EMBL/GenBank/DDBJ whole genome shotgun (WGS) entry which is preliminary data.</text>
</comment>
<feature type="transmembrane region" description="Helical" evidence="1">
    <location>
        <begin position="65"/>
        <end position="88"/>
    </location>
</feature>
<sequence>MTHDVNANDIVAFLIEIAALLALGIAAWQLSPQTTLVRLIAVIATVGTAMVLWGLFAAPEATFDVAALAIAVKALVLGSSVVATYLITQNLAATTLWALVVLINTALIYVGPFARA</sequence>
<feature type="transmembrane region" description="Helical" evidence="1">
    <location>
        <begin position="94"/>
        <end position="114"/>
    </location>
</feature>
<evidence type="ECO:0000313" key="3">
    <source>
        <dbReference type="Proteomes" id="UP000550729"/>
    </source>
</evidence>
<feature type="transmembrane region" description="Helical" evidence="1">
    <location>
        <begin position="12"/>
        <end position="30"/>
    </location>
</feature>
<accession>A0A848KVQ6</accession>
<evidence type="ECO:0000313" key="2">
    <source>
        <dbReference type="EMBL" id="NMO00271.1"/>
    </source>
</evidence>
<keyword evidence="1" id="KW-0472">Membrane</keyword>
<dbReference type="Proteomes" id="UP000550729">
    <property type="component" value="Unassembled WGS sequence"/>
</dbReference>
<reference evidence="2 3" key="1">
    <citation type="submission" date="2020-04" db="EMBL/GenBank/DDBJ databases">
        <title>Gordonia sp. nov. TBRC 11910.</title>
        <authorList>
            <person name="Suriyachadkun C."/>
        </authorList>
    </citation>
    <scope>NUCLEOTIDE SEQUENCE [LARGE SCALE GENOMIC DNA]</scope>
    <source>
        <strain evidence="2 3">TBRC 11910</strain>
    </source>
</reference>
<organism evidence="2 3">
    <name type="scientific">Gordonia asplenii</name>
    <dbReference type="NCBI Taxonomy" id="2725283"/>
    <lineage>
        <taxon>Bacteria</taxon>
        <taxon>Bacillati</taxon>
        <taxon>Actinomycetota</taxon>
        <taxon>Actinomycetes</taxon>
        <taxon>Mycobacteriales</taxon>
        <taxon>Gordoniaceae</taxon>
        <taxon>Gordonia</taxon>
    </lineage>
</organism>
<gene>
    <name evidence="2" type="ORF">HH308_03475</name>
</gene>
<dbReference type="Pfam" id="PF10823">
    <property type="entry name" value="DUF2568"/>
    <property type="match status" value="1"/>
</dbReference>
<evidence type="ECO:0000256" key="1">
    <source>
        <dbReference type="SAM" id="Phobius"/>
    </source>
</evidence>
<name>A0A848KVQ6_9ACTN</name>
<feature type="transmembrane region" description="Helical" evidence="1">
    <location>
        <begin position="36"/>
        <end position="58"/>
    </location>
</feature>
<dbReference type="InterPro" id="IPR021214">
    <property type="entry name" value="DUF2568"/>
</dbReference>
<keyword evidence="3" id="KW-1185">Reference proteome</keyword>
<keyword evidence="1" id="KW-0812">Transmembrane</keyword>
<proteinExistence type="predicted"/>
<protein>
    <submittedName>
        <fullName evidence="2">DUF2568 domain-containing protein</fullName>
    </submittedName>
</protein>
<dbReference type="AlphaFoldDB" id="A0A848KVQ6"/>
<dbReference type="EMBL" id="JABBNB010000003">
    <property type="protein sequence ID" value="NMO00271.1"/>
    <property type="molecule type" value="Genomic_DNA"/>
</dbReference>